<dbReference type="EC" id="4.2.1.24" evidence="4"/>
<comment type="pathway">
    <text evidence="1">Porphyrin-containing compound metabolism; protoporphyrin-IX biosynthesis; coproporphyrinogen-III from 5-aminolevulinate: step 1/4.</text>
</comment>
<dbReference type="Gene3D" id="3.20.20.70">
    <property type="entry name" value="Aldolase class I"/>
    <property type="match status" value="1"/>
</dbReference>
<comment type="caution">
    <text evidence="12">The sequence shown here is derived from an EMBL/GenBank/DDBJ whole genome shotgun (WGS) entry which is preliminary data.</text>
</comment>
<evidence type="ECO:0000256" key="11">
    <source>
        <dbReference type="RuleBase" id="RU004161"/>
    </source>
</evidence>
<dbReference type="PANTHER" id="PTHR11458">
    <property type="entry name" value="DELTA-AMINOLEVULINIC ACID DEHYDRATASE"/>
    <property type="match status" value="1"/>
</dbReference>
<evidence type="ECO:0000256" key="9">
    <source>
        <dbReference type="ARBA" id="ARBA00032837"/>
    </source>
</evidence>
<evidence type="ECO:0000313" key="13">
    <source>
        <dbReference type="Proteomes" id="UP000599437"/>
    </source>
</evidence>
<dbReference type="Pfam" id="PF00490">
    <property type="entry name" value="ALAD"/>
    <property type="match status" value="1"/>
</dbReference>
<gene>
    <name evidence="12" type="primary">hemB</name>
    <name evidence="12" type="ORF">GCM10010346_16990</name>
</gene>
<keyword evidence="8" id="KW-0627">Porphyrin biosynthesis</keyword>
<keyword evidence="6" id="KW-0350">Heme biosynthesis</keyword>
<evidence type="ECO:0000313" key="12">
    <source>
        <dbReference type="EMBL" id="GHA94775.1"/>
    </source>
</evidence>
<reference evidence="13" key="1">
    <citation type="journal article" date="2019" name="Int. J. Syst. Evol. Microbiol.">
        <title>The Global Catalogue of Microorganisms (GCM) 10K type strain sequencing project: providing services to taxonomists for standard genome sequencing and annotation.</title>
        <authorList>
            <consortium name="The Broad Institute Genomics Platform"/>
            <consortium name="The Broad Institute Genome Sequencing Center for Infectious Disease"/>
            <person name="Wu L."/>
            <person name="Ma J."/>
        </authorList>
    </citation>
    <scope>NUCLEOTIDE SEQUENCE [LARGE SCALE GENOMIC DNA]</scope>
    <source>
        <strain evidence="13">JCM 4737</strain>
    </source>
</reference>
<comment type="catalytic activity">
    <reaction evidence="10">
        <text>2 5-aminolevulinate = porphobilinogen + 2 H2O + H(+)</text>
        <dbReference type="Rhea" id="RHEA:24064"/>
        <dbReference type="ChEBI" id="CHEBI:15377"/>
        <dbReference type="ChEBI" id="CHEBI:15378"/>
        <dbReference type="ChEBI" id="CHEBI:58126"/>
        <dbReference type="ChEBI" id="CHEBI:356416"/>
        <dbReference type="EC" id="4.2.1.24"/>
    </reaction>
</comment>
<comment type="similarity">
    <text evidence="2 11">Belongs to the ALAD family.</text>
</comment>
<proteinExistence type="inferred from homology"/>
<dbReference type="PRINTS" id="PR00144">
    <property type="entry name" value="DALDHYDRTASE"/>
</dbReference>
<evidence type="ECO:0000256" key="3">
    <source>
        <dbReference type="ARBA" id="ARBA00011823"/>
    </source>
</evidence>
<dbReference type="PANTHER" id="PTHR11458:SF1">
    <property type="entry name" value="DELTA-AMINOLEVULINIC ACID DEHYDRATASE"/>
    <property type="match status" value="1"/>
</dbReference>
<comment type="subunit">
    <text evidence="3">Homooctamer.</text>
</comment>
<dbReference type="InterPro" id="IPR001731">
    <property type="entry name" value="ALAD"/>
</dbReference>
<protein>
    <recommendedName>
        <fullName evidence="5">Delta-aminolevulinic acid dehydratase</fullName>
        <ecNumber evidence="4">4.2.1.24</ecNumber>
    </recommendedName>
    <alternativeName>
        <fullName evidence="9">Porphobilinogen synthase</fullName>
    </alternativeName>
</protein>
<dbReference type="Proteomes" id="UP000599437">
    <property type="component" value="Unassembled WGS sequence"/>
</dbReference>
<dbReference type="InterPro" id="IPR013785">
    <property type="entry name" value="Aldolase_TIM"/>
</dbReference>
<evidence type="ECO:0000256" key="6">
    <source>
        <dbReference type="ARBA" id="ARBA00023133"/>
    </source>
</evidence>
<accession>A0ABQ3DP87</accession>
<evidence type="ECO:0000256" key="8">
    <source>
        <dbReference type="ARBA" id="ARBA00023244"/>
    </source>
</evidence>
<evidence type="ECO:0000256" key="7">
    <source>
        <dbReference type="ARBA" id="ARBA00023239"/>
    </source>
</evidence>
<dbReference type="EMBL" id="BMVO01000003">
    <property type="protein sequence ID" value="GHA94775.1"/>
    <property type="molecule type" value="Genomic_DNA"/>
</dbReference>
<organism evidence="12 13">
    <name type="scientific">Streptomyces chryseus</name>
    <dbReference type="NCBI Taxonomy" id="68186"/>
    <lineage>
        <taxon>Bacteria</taxon>
        <taxon>Bacillati</taxon>
        <taxon>Actinomycetota</taxon>
        <taxon>Actinomycetes</taxon>
        <taxon>Kitasatosporales</taxon>
        <taxon>Streptomycetaceae</taxon>
        <taxon>Streptomyces</taxon>
    </lineage>
</organism>
<dbReference type="SUPFAM" id="SSF51569">
    <property type="entry name" value="Aldolase"/>
    <property type="match status" value="1"/>
</dbReference>
<keyword evidence="13" id="KW-1185">Reference proteome</keyword>
<dbReference type="PIRSF" id="PIRSF001415">
    <property type="entry name" value="Porphbilin_synth"/>
    <property type="match status" value="1"/>
</dbReference>
<evidence type="ECO:0000256" key="1">
    <source>
        <dbReference type="ARBA" id="ARBA00004694"/>
    </source>
</evidence>
<evidence type="ECO:0000256" key="10">
    <source>
        <dbReference type="ARBA" id="ARBA00047651"/>
    </source>
</evidence>
<keyword evidence="7" id="KW-0456">Lyase</keyword>
<sequence>MAGGTWGRGAHGIVRPCRAPSRPCLPTLRRYLLDRMTILTERDAPTPDGINPARARRVVRALYTGPALTAADLSAPLLTLPDDAKGGSALPGAVPLAGIPATVARWAELGIAGVKAFAYGHDRDGRATGALAPGNRMVATIAAVKDIAPDTAVTTEVCGCSWTDHGQCVLRTDEGGIDLDATYQLMADMAVQHADAGADVVSPTAMLDGSIRVVRQALDAAGHRDVGVNPNLAIHTTLYGPFKTLMNTDPRAGHRRGLQLEPGRADRDTITQARRWITEGADSLTLQPVMTAVDVLVRLRDDQRVPIVAYSTSGEWAALQALGTSGMVEYLTMLKRAGADQVLTFAAEAAAQYLEAGRA</sequence>
<evidence type="ECO:0000256" key="5">
    <source>
        <dbReference type="ARBA" id="ARBA00020771"/>
    </source>
</evidence>
<evidence type="ECO:0000256" key="2">
    <source>
        <dbReference type="ARBA" id="ARBA00008055"/>
    </source>
</evidence>
<dbReference type="SMART" id="SM01004">
    <property type="entry name" value="ALAD"/>
    <property type="match status" value="1"/>
</dbReference>
<name>A0ABQ3DP87_9ACTN</name>
<evidence type="ECO:0000256" key="4">
    <source>
        <dbReference type="ARBA" id="ARBA00012053"/>
    </source>
</evidence>